<accession>M7ZRJ2</accession>
<dbReference type="AlphaFoldDB" id="M7ZRJ2"/>
<gene>
    <name evidence="1" type="ORF">TRIUR3_30563</name>
</gene>
<sequence length="69" mass="7647">MAGPPAILPSSHLALLRLALGHCCRSEPSRWLPADYLGPRRSRPFPGSEARPIMIHCKDGVIPYLWSAR</sequence>
<dbReference type="EMBL" id="KD084822">
    <property type="protein sequence ID" value="EMS62246.1"/>
    <property type="molecule type" value="Genomic_DNA"/>
</dbReference>
<name>M7ZRJ2_TRIUA</name>
<reference evidence="1" key="1">
    <citation type="journal article" date="2013" name="Nature">
        <title>Draft genome of the wheat A-genome progenitor Triticum urartu.</title>
        <authorList>
            <person name="Ling H.Q."/>
            <person name="Zhao S."/>
            <person name="Liu D."/>
            <person name="Wang J."/>
            <person name="Sun H."/>
            <person name="Zhang C."/>
            <person name="Fan H."/>
            <person name="Li D."/>
            <person name="Dong L."/>
            <person name="Tao Y."/>
            <person name="Gao C."/>
            <person name="Wu H."/>
            <person name="Li Y."/>
            <person name="Cui Y."/>
            <person name="Guo X."/>
            <person name="Zheng S."/>
            <person name="Wang B."/>
            <person name="Yu K."/>
            <person name="Liang Q."/>
            <person name="Yang W."/>
            <person name="Lou X."/>
            <person name="Chen J."/>
            <person name="Feng M."/>
            <person name="Jian J."/>
            <person name="Zhang X."/>
            <person name="Luo G."/>
            <person name="Jiang Y."/>
            <person name="Liu J."/>
            <person name="Wang Z."/>
            <person name="Sha Y."/>
            <person name="Zhang B."/>
            <person name="Wu H."/>
            <person name="Tang D."/>
            <person name="Shen Q."/>
            <person name="Xue P."/>
            <person name="Zou S."/>
            <person name="Wang X."/>
            <person name="Liu X."/>
            <person name="Wang F."/>
            <person name="Yang Y."/>
            <person name="An X."/>
            <person name="Dong Z."/>
            <person name="Zhang K."/>
            <person name="Zhang X."/>
            <person name="Luo M.C."/>
            <person name="Dvorak J."/>
            <person name="Tong Y."/>
            <person name="Wang J."/>
            <person name="Yang H."/>
            <person name="Li Z."/>
            <person name="Wang D."/>
            <person name="Zhang A."/>
            <person name="Wang J."/>
        </authorList>
    </citation>
    <scope>NUCLEOTIDE SEQUENCE</scope>
</reference>
<organism evidence="1">
    <name type="scientific">Triticum urartu</name>
    <name type="common">Red wild einkorn</name>
    <name type="synonym">Crithodium urartu</name>
    <dbReference type="NCBI Taxonomy" id="4572"/>
    <lineage>
        <taxon>Eukaryota</taxon>
        <taxon>Viridiplantae</taxon>
        <taxon>Streptophyta</taxon>
        <taxon>Embryophyta</taxon>
        <taxon>Tracheophyta</taxon>
        <taxon>Spermatophyta</taxon>
        <taxon>Magnoliopsida</taxon>
        <taxon>Liliopsida</taxon>
        <taxon>Poales</taxon>
        <taxon>Poaceae</taxon>
        <taxon>BOP clade</taxon>
        <taxon>Pooideae</taxon>
        <taxon>Triticodae</taxon>
        <taxon>Triticeae</taxon>
        <taxon>Triticinae</taxon>
        <taxon>Triticum</taxon>
    </lineage>
</organism>
<protein>
    <submittedName>
        <fullName evidence="1">Uncharacterized protein</fullName>
    </submittedName>
</protein>
<evidence type="ECO:0000313" key="1">
    <source>
        <dbReference type="EMBL" id="EMS62246.1"/>
    </source>
</evidence>
<proteinExistence type="predicted"/>